<feature type="region of interest" description="Disordered" evidence="5">
    <location>
        <begin position="1"/>
        <end position="73"/>
    </location>
</feature>
<dbReference type="OMA" id="HHLVRNF"/>
<evidence type="ECO:0000256" key="5">
    <source>
        <dbReference type="SAM" id="MobiDB-lite"/>
    </source>
</evidence>
<evidence type="ECO:0000256" key="1">
    <source>
        <dbReference type="ARBA" id="ARBA00022737"/>
    </source>
</evidence>
<dbReference type="GO" id="GO:0006417">
    <property type="term" value="P:regulation of translation"/>
    <property type="evidence" value="ECO:0007669"/>
    <property type="project" value="UniProtKB-KW"/>
</dbReference>
<feature type="repeat" description="Pumilio" evidence="4">
    <location>
        <begin position="379"/>
        <end position="416"/>
    </location>
</feature>
<dbReference type="GO" id="GO:0000447">
    <property type="term" value="P:endonucleolytic cleavage in ITS1 to separate SSU-rRNA from 5.8S rRNA and LSU-rRNA from tricistronic rRNA transcript (SSU-rRNA, 5.8S rRNA, LSU-rRNA)"/>
    <property type="evidence" value="ECO:0000318"/>
    <property type="project" value="GO_Central"/>
</dbReference>
<dbReference type="EMBL" id="KK198762">
    <property type="protein sequence ID" value="KCW53352.1"/>
    <property type="molecule type" value="Genomic_DNA"/>
</dbReference>
<dbReference type="PROSITE" id="PS50302">
    <property type="entry name" value="PUM"/>
    <property type="match status" value="2"/>
</dbReference>
<dbReference type="GO" id="GO:0000472">
    <property type="term" value="P:endonucleolytic cleavage to generate mature 5'-end of SSU-rRNA from (SSU-rRNA, 5.8S rRNA, LSU-rRNA)"/>
    <property type="evidence" value="ECO:0000318"/>
    <property type="project" value="GO_Central"/>
</dbReference>
<evidence type="ECO:0000256" key="3">
    <source>
        <dbReference type="ARBA" id="ARBA00022884"/>
    </source>
</evidence>
<dbReference type="GO" id="GO:0000480">
    <property type="term" value="P:endonucleolytic cleavage in 5'-ETS of tricistronic rRNA transcript (SSU-rRNA, 5.8S rRNA, LSU-rRNA)"/>
    <property type="evidence" value="ECO:0000318"/>
    <property type="project" value="GO_Central"/>
</dbReference>
<evidence type="ECO:0008006" key="7">
    <source>
        <dbReference type="Google" id="ProtNLM"/>
    </source>
</evidence>
<dbReference type="GO" id="GO:0030688">
    <property type="term" value="C:preribosome, small subunit precursor"/>
    <property type="evidence" value="ECO:0000318"/>
    <property type="project" value="GO_Central"/>
</dbReference>
<dbReference type="GO" id="GO:0005730">
    <property type="term" value="C:nucleolus"/>
    <property type="evidence" value="ECO:0000318"/>
    <property type="project" value="GO_Central"/>
</dbReference>
<dbReference type="GO" id="GO:0009749">
    <property type="term" value="P:response to glucose"/>
    <property type="evidence" value="ECO:0007669"/>
    <property type="project" value="EnsemblPlants"/>
</dbReference>
<dbReference type="PANTHER" id="PTHR13102">
    <property type="entry name" value="NUCLEOLAR PROTEIN 9"/>
    <property type="match status" value="1"/>
</dbReference>
<evidence type="ECO:0000313" key="6">
    <source>
        <dbReference type="EMBL" id="KCW53352.1"/>
    </source>
</evidence>
<dbReference type="KEGG" id="egr:104422892"/>
<organism evidence="6">
    <name type="scientific">Eucalyptus grandis</name>
    <name type="common">Flooded gum</name>
    <dbReference type="NCBI Taxonomy" id="71139"/>
    <lineage>
        <taxon>Eukaryota</taxon>
        <taxon>Viridiplantae</taxon>
        <taxon>Streptophyta</taxon>
        <taxon>Embryophyta</taxon>
        <taxon>Tracheophyta</taxon>
        <taxon>Spermatophyta</taxon>
        <taxon>Magnoliopsida</taxon>
        <taxon>eudicotyledons</taxon>
        <taxon>Gunneridae</taxon>
        <taxon>Pentapetalae</taxon>
        <taxon>rosids</taxon>
        <taxon>malvids</taxon>
        <taxon>Myrtales</taxon>
        <taxon>Myrtaceae</taxon>
        <taxon>Myrtoideae</taxon>
        <taxon>Eucalypteae</taxon>
        <taxon>Eucalyptus</taxon>
    </lineage>
</organism>
<feature type="compositionally biased region" description="Polar residues" evidence="5">
    <location>
        <begin position="663"/>
        <end position="677"/>
    </location>
</feature>
<keyword evidence="3" id="KW-0694">RNA-binding</keyword>
<dbReference type="OrthoDB" id="392571at2759"/>
<dbReference type="InterPro" id="IPR001313">
    <property type="entry name" value="Pumilio_RNA-bd_rpt"/>
</dbReference>
<dbReference type="Gramene" id="KCW53352">
    <property type="protein sequence ID" value="KCW53352"/>
    <property type="gene ID" value="EUGRSUZ_J02595"/>
</dbReference>
<dbReference type="SMART" id="SM00025">
    <property type="entry name" value="Pumilio"/>
    <property type="match status" value="5"/>
</dbReference>
<dbReference type="Pfam" id="PF22493">
    <property type="entry name" value="PUF_NOP9"/>
    <property type="match status" value="1"/>
</dbReference>
<feature type="compositionally biased region" description="Basic and acidic residues" evidence="5">
    <location>
        <begin position="699"/>
        <end position="716"/>
    </location>
</feature>
<protein>
    <recommendedName>
        <fullName evidence="7">PUM-HD domain-containing protein</fullName>
    </recommendedName>
</protein>
<feature type="compositionally biased region" description="Basic and acidic residues" evidence="5">
    <location>
        <begin position="736"/>
        <end position="765"/>
    </location>
</feature>
<dbReference type="SUPFAM" id="SSF48371">
    <property type="entry name" value="ARM repeat"/>
    <property type="match status" value="2"/>
</dbReference>
<evidence type="ECO:0000256" key="4">
    <source>
        <dbReference type="PROSITE-ProRule" id="PRU00317"/>
    </source>
</evidence>
<dbReference type="AlphaFoldDB" id="A0A059AH25"/>
<accession>A0A059AH25</accession>
<dbReference type="InterPro" id="IPR016024">
    <property type="entry name" value="ARM-type_fold"/>
</dbReference>
<dbReference type="FunCoup" id="A0A059AH25">
    <property type="interactions" value="3322"/>
</dbReference>
<dbReference type="InterPro" id="IPR011989">
    <property type="entry name" value="ARM-like"/>
</dbReference>
<dbReference type="GO" id="GO:0000056">
    <property type="term" value="P:ribosomal small subunit export from nucleus"/>
    <property type="evidence" value="ECO:0000318"/>
    <property type="project" value="GO_Central"/>
</dbReference>
<evidence type="ECO:0000256" key="2">
    <source>
        <dbReference type="ARBA" id="ARBA00022845"/>
    </source>
</evidence>
<sequence length="773" mass="86811">MVSVGSKVLQSRRHKVCSSVEDRPMDEENWSHKSATRKKGMNRRAKERDFGSGGDGFGKSSHGSGKHAKFSKGQDAEIAKSSIIRKQVDPMTTKYFSDIANLFESNEVELEERSIICNNALEETRGKEYELATDYIISHFFQNLLEACDVDHLCGFLRSCSRVFPLIAMDRSGSHVAETALRSIATHLQDEETYSAILETLTMICKVIVENPADLMYNCYGSHVLRRLLCLCKGVSLDSAEFQGTKSSTNVAERLNLKTSRPDEHAQLNLGHGFPGLLKDLVTGMLNCTANDKNLLVDRFGSLVLQTVLKLLAGDDEELGQIIPILLGCDKRNIAEGNAIDMTVGREVKNFMVDTSYSHLLEVILEVAPDYLYNEMFNKIYRNSLFEMSSHQCGSFVVQALISKARHQEQMELIWEELGTKFKDLLEMGRSGVIASLVAASHRLHTHEHKCCQAIASAVCSADDPPACLVPRLLFFDSYFRCQDQSSWKWPAGVKMHVMGSLILQAVFRCRNEYMQPFVTSITSMEVDHLVEAAKDSAGAHVIEAFLDSSASGKHKRKLILKLQEHYGELSMHSSGYFTVEKCFTASNVSLREAIVSELLAVRNELTRTKHGPHLLRKLDIHGYASHVDQWRSRQVSKQTTYDEFRAIFGSSGTKSSGDDSFPTDTNTSKRASQTANIKQIRKEIDDRLSSAVPSLVKSDLRQREERAEHHSYKGNDRKKRKGPGEFSSAHVASKATEKEAKNKRPFDSFDKSDKKRRRQDDPSKVSKKKSKK</sequence>
<feature type="compositionally biased region" description="Basic residues" evidence="5">
    <location>
        <begin position="34"/>
        <end position="43"/>
    </location>
</feature>
<feature type="repeat" description="Pumilio" evidence="4">
    <location>
        <begin position="524"/>
        <end position="562"/>
    </location>
</feature>
<dbReference type="GO" id="GO:0009744">
    <property type="term" value="P:response to sucrose"/>
    <property type="evidence" value="ECO:0007669"/>
    <property type="project" value="EnsemblPlants"/>
</dbReference>
<dbReference type="GO" id="GO:0030686">
    <property type="term" value="C:90S preribosome"/>
    <property type="evidence" value="ECO:0000318"/>
    <property type="project" value="GO_Central"/>
</dbReference>
<dbReference type="InterPro" id="IPR040000">
    <property type="entry name" value="NOP9"/>
</dbReference>
<keyword evidence="2" id="KW-0810">Translation regulation</keyword>
<feature type="region of interest" description="Disordered" evidence="5">
    <location>
        <begin position="694"/>
        <end position="773"/>
    </location>
</feature>
<reference evidence="6" key="1">
    <citation type="submission" date="2013-07" db="EMBL/GenBank/DDBJ databases">
        <title>The genome of Eucalyptus grandis.</title>
        <authorList>
            <person name="Schmutz J."/>
            <person name="Hayes R."/>
            <person name="Myburg A."/>
            <person name="Tuskan G."/>
            <person name="Grattapaglia D."/>
            <person name="Rokhsar D.S."/>
        </authorList>
    </citation>
    <scope>NUCLEOTIDE SEQUENCE</scope>
    <source>
        <tissue evidence="6">Leaf extractions</tissue>
    </source>
</reference>
<name>A0A059AH25_EUCGR</name>
<keyword evidence="1" id="KW-0677">Repeat</keyword>
<proteinExistence type="predicted"/>
<dbReference type="InParanoid" id="A0A059AH25"/>
<gene>
    <name evidence="6" type="ORF">EUGRSUZ_J02595</name>
</gene>
<feature type="region of interest" description="Disordered" evidence="5">
    <location>
        <begin position="653"/>
        <end position="677"/>
    </location>
</feature>
<dbReference type="GO" id="GO:0003723">
    <property type="term" value="F:RNA binding"/>
    <property type="evidence" value="ECO:0000318"/>
    <property type="project" value="GO_Central"/>
</dbReference>
<dbReference type="STRING" id="71139.A0A059AH25"/>
<dbReference type="PANTHER" id="PTHR13102:SF0">
    <property type="entry name" value="NUCLEOLAR PROTEIN 9"/>
    <property type="match status" value="1"/>
</dbReference>
<dbReference type="Gene3D" id="1.25.10.10">
    <property type="entry name" value="Leucine-rich Repeat Variant"/>
    <property type="match status" value="2"/>
</dbReference>
<dbReference type="eggNOG" id="KOG2188">
    <property type="taxonomic scope" value="Eukaryota"/>
</dbReference>